<dbReference type="InterPro" id="IPR050679">
    <property type="entry name" value="Bact_HTH_transcr_reg"/>
</dbReference>
<dbReference type="PANTHER" id="PTHR44846:SF17">
    <property type="entry name" value="GNTR-FAMILY TRANSCRIPTIONAL REGULATOR"/>
    <property type="match status" value="1"/>
</dbReference>
<accession>A0A6B3BUK8</accession>
<keyword evidence="3" id="KW-0804">Transcription</keyword>
<evidence type="ECO:0000256" key="2">
    <source>
        <dbReference type="ARBA" id="ARBA00023125"/>
    </source>
</evidence>
<protein>
    <submittedName>
        <fullName evidence="5">GntR family transcriptional regulator</fullName>
    </submittedName>
</protein>
<evidence type="ECO:0000259" key="4">
    <source>
        <dbReference type="PROSITE" id="PS50949"/>
    </source>
</evidence>
<dbReference type="RefSeq" id="WP_164316183.1">
    <property type="nucleotide sequence ID" value="NZ_JAAGLU010000015.1"/>
</dbReference>
<dbReference type="SMART" id="SM00866">
    <property type="entry name" value="UTRA"/>
    <property type="match status" value="1"/>
</dbReference>
<dbReference type="EMBL" id="JAAGLU010000015">
    <property type="protein sequence ID" value="NEC88071.1"/>
    <property type="molecule type" value="Genomic_DNA"/>
</dbReference>
<dbReference type="Gene3D" id="1.10.10.10">
    <property type="entry name" value="Winged helix-like DNA-binding domain superfamily/Winged helix DNA-binding domain"/>
    <property type="match status" value="1"/>
</dbReference>
<sequence>MADGTSASPAPYLVVADTMRARIADGTWPPGHRLPSRSALGRDFGGAGENVVRRAQELLIDEGLLEGRAGSGTYVRATRQRHTLWRTQEAGSVNNTAAPAGFAGTWEADSEAKVPAPPVVAGRLGIEEGAHCVRTVYEFLLQHRPVLLLTSWEPMAITGGSVIVLPEGGPLAGRGVPARMGHIGVEVTRVREVPRPVQVDREQAHLLGAPVGSRATLIERTHYDASGRAVETADLLAPANQWEIAYDIPVAPSRP</sequence>
<dbReference type="InterPro" id="IPR036388">
    <property type="entry name" value="WH-like_DNA-bd_sf"/>
</dbReference>
<dbReference type="Gene3D" id="3.40.1410.10">
    <property type="entry name" value="Chorismate lyase-like"/>
    <property type="match status" value="1"/>
</dbReference>
<dbReference type="SUPFAM" id="SSF64288">
    <property type="entry name" value="Chorismate lyase-like"/>
    <property type="match status" value="1"/>
</dbReference>
<organism evidence="5">
    <name type="scientific">Streptomyces sp. SID12501</name>
    <dbReference type="NCBI Taxonomy" id="2706042"/>
    <lineage>
        <taxon>Bacteria</taxon>
        <taxon>Bacillati</taxon>
        <taxon>Actinomycetota</taxon>
        <taxon>Actinomycetes</taxon>
        <taxon>Kitasatosporales</taxon>
        <taxon>Streptomycetaceae</taxon>
        <taxon>Streptomyces</taxon>
    </lineage>
</organism>
<dbReference type="GO" id="GO:0003677">
    <property type="term" value="F:DNA binding"/>
    <property type="evidence" value="ECO:0007669"/>
    <property type="project" value="UniProtKB-KW"/>
</dbReference>
<dbReference type="InterPro" id="IPR011663">
    <property type="entry name" value="UTRA"/>
</dbReference>
<dbReference type="InterPro" id="IPR000524">
    <property type="entry name" value="Tscrpt_reg_HTH_GntR"/>
</dbReference>
<dbReference type="CDD" id="cd07377">
    <property type="entry name" value="WHTH_GntR"/>
    <property type="match status" value="1"/>
</dbReference>
<keyword evidence="1" id="KW-0805">Transcription regulation</keyword>
<dbReference type="SMART" id="SM00345">
    <property type="entry name" value="HTH_GNTR"/>
    <property type="match status" value="1"/>
</dbReference>
<name>A0A6B3BUK8_9ACTN</name>
<dbReference type="Pfam" id="PF07702">
    <property type="entry name" value="UTRA"/>
    <property type="match status" value="1"/>
</dbReference>
<reference evidence="5" key="1">
    <citation type="submission" date="2020-01" db="EMBL/GenBank/DDBJ databases">
        <title>Insect and environment-associated Actinomycetes.</title>
        <authorList>
            <person name="Currrie C."/>
            <person name="Chevrette M."/>
            <person name="Carlson C."/>
            <person name="Stubbendieck R."/>
            <person name="Wendt-Pienkowski E."/>
        </authorList>
    </citation>
    <scope>NUCLEOTIDE SEQUENCE</scope>
    <source>
        <strain evidence="5">SID12501</strain>
    </source>
</reference>
<dbReference type="SUPFAM" id="SSF46785">
    <property type="entry name" value="Winged helix' DNA-binding domain"/>
    <property type="match status" value="1"/>
</dbReference>
<evidence type="ECO:0000256" key="3">
    <source>
        <dbReference type="ARBA" id="ARBA00023163"/>
    </source>
</evidence>
<dbReference type="InterPro" id="IPR028978">
    <property type="entry name" value="Chorismate_lyase_/UTRA_dom_sf"/>
</dbReference>
<dbReference type="PROSITE" id="PS50949">
    <property type="entry name" value="HTH_GNTR"/>
    <property type="match status" value="1"/>
</dbReference>
<dbReference type="PANTHER" id="PTHR44846">
    <property type="entry name" value="MANNOSYL-D-GLYCERATE TRANSPORT/METABOLISM SYSTEM REPRESSOR MNGR-RELATED"/>
    <property type="match status" value="1"/>
</dbReference>
<dbReference type="InterPro" id="IPR036390">
    <property type="entry name" value="WH_DNA-bd_sf"/>
</dbReference>
<dbReference type="GO" id="GO:0003700">
    <property type="term" value="F:DNA-binding transcription factor activity"/>
    <property type="evidence" value="ECO:0007669"/>
    <property type="project" value="InterPro"/>
</dbReference>
<proteinExistence type="predicted"/>
<comment type="caution">
    <text evidence="5">The sequence shown here is derived from an EMBL/GenBank/DDBJ whole genome shotgun (WGS) entry which is preliminary data.</text>
</comment>
<gene>
    <name evidence="5" type="ORF">G3I71_20095</name>
</gene>
<dbReference type="AlphaFoldDB" id="A0A6B3BUK8"/>
<keyword evidence="2" id="KW-0238">DNA-binding</keyword>
<evidence type="ECO:0000313" key="5">
    <source>
        <dbReference type="EMBL" id="NEC88071.1"/>
    </source>
</evidence>
<evidence type="ECO:0000256" key="1">
    <source>
        <dbReference type="ARBA" id="ARBA00023015"/>
    </source>
</evidence>
<dbReference type="Pfam" id="PF00392">
    <property type="entry name" value="GntR"/>
    <property type="match status" value="1"/>
</dbReference>
<dbReference type="GO" id="GO:0045892">
    <property type="term" value="P:negative regulation of DNA-templated transcription"/>
    <property type="evidence" value="ECO:0007669"/>
    <property type="project" value="TreeGrafter"/>
</dbReference>
<feature type="domain" description="HTH gntR-type" evidence="4">
    <location>
        <begin position="9"/>
        <end position="78"/>
    </location>
</feature>